<reference evidence="1 2" key="1">
    <citation type="submission" date="2018-03" db="EMBL/GenBank/DDBJ databases">
        <title>Genomic Encyclopedia of Type Strains, Phase III (KMG-III): the genomes of soil and plant-associated and newly described type strains.</title>
        <authorList>
            <person name="Whitman W."/>
        </authorList>
    </citation>
    <scope>NUCLEOTIDE SEQUENCE [LARGE SCALE GENOMIC DNA]</scope>
    <source>
        <strain evidence="1 2">CGMCC 1.12152</strain>
    </source>
</reference>
<name>A0A2T0UIB1_9GAMM</name>
<dbReference type="RefSeq" id="WP_244183215.1">
    <property type="nucleotide sequence ID" value="NZ_PVTK01000023.1"/>
</dbReference>
<dbReference type="AlphaFoldDB" id="A0A2T0UIB1"/>
<proteinExistence type="predicted"/>
<evidence type="ECO:0000313" key="1">
    <source>
        <dbReference type="EMBL" id="PRY57577.1"/>
    </source>
</evidence>
<gene>
    <name evidence="1" type="ORF">B0H98_1235</name>
</gene>
<evidence type="ECO:0000313" key="2">
    <source>
        <dbReference type="Proteomes" id="UP000237647"/>
    </source>
</evidence>
<dbReference type="EMBL" id="PVTK01000023">
    <property type="protein sequence ID" value="PRY57577.1"/>
    <property type="molecule type" value="Genomic_DNA"/>
</dbReference>
<accession>A0A2T0UIB1</accession>
<organism evidence="1 2">
    <name type="scientific">Vreelandella songnenensis</name>
    <dbReference type="NCBI Taxonomy" id="1176243"/>
    <lineage>
        <taxon>Bacteria</taxon>
        <taxon>Pseudomonadati</taxon>
        <taxon>Pseudomonadota</taxon>
        <taxon>Gammaproteobacteria</taxon>
        <taxon>Oceanospirillales</taxon>
        <taxon>Halomonadaceae</taxon>
        <taxon>Vreelandella</taxon>
    </lineage>
</organism>
<sequence length="136" mass="13484">MLPLDHITRPVVAVAGAVELAEAVIGKGLLAVQAVTGGVYRVAVGLVAVLAAGESAGGIVAVGNDFGLLALQGAEAHSAQGVVLVPLAAVCLRAAQGEVIQLAEVRITALQDQRLGLVATAEADAALSFAVQGIRC</sequence>
<protein>
    <submittedName>
        <fullName evidence="1">Uncharacterized protein</fullName>
    </submittedName>
</protein>
<comment type="caution">
    <text evidence="1">The sequence shown here is derived from an EMBL/GenBank/DDBJ whole genome shotgun (WGS) entry which is preliminary data.</text>
</comment>
<keyword evidence="2" id="KW-1185">Reference proteome</keyword>
<dbReference type="Proteomes" id="UP000237647">
    <property type="component" value="Unassembled WGS sequence"/>
</dbReference>